<evidence type="ECO:0000256" key="1">
    <source>
        <dbReference type="ARBA" id="ARBA00010528"/>
    </source>
</evidence>
<feature type="region of interest" description="Disordered" evidence="6">
    <location>
        <begin position="50"/>
        <end position="74"/>
    </location>
</feature>
<comment type="function">
    <text evidence="5">One of the primary rRNA binding proteins, this protein initially binds near the 5'-end of the 23S rRNA. It is important during the early stages of 50S assembly. It makes multiple contacts with different domains of the 23S rRNA in the assembled 50S subunit and ribosome.</text>
</comment>
<dbReference type="AlphaFoldDB" id="A0A363D5M5"/>
<dbReference type="GO" id="GO:0006412">
    <property type="term" value="P:translation"/>
    <property type="evidence" value="ECO:0007669"/>
    <property type="project" value="UniProtKB-UniRule"/>
</dbReference>
<evidence type="ECO:0000313" key="8">
    <source>
        <dbReference type="Proteomes" id="UP000251135"/>
    </source>
</evidence>
<dbReference type="HAMAP" id="MF_01328_B">
    <property type="entry name" value="Ribosomal_uL4_B"/>
    <property type="match status" value="1"/>
</dbReference>
<keyword evidence="5" id="KW-0699">rRNA-binding</keyword>
<protein>
    <recommendedName>
        <fullName evidence="4 5">Large ribosomal subunit protein uL4</fullName>
    </recommendedName>
</protein>
<comment type="similarity">
    <text evidence="1 5">Belongs to the universal ribosomal protein uL4 family.</text>
</comment>
<dbReference type="NCBIfam" id="TIGR03953">
    <property type="entry name" value="rplD_bact"/>
    <property type="match status" value="1"/>
</dbReference>
<dbReference type="GO" id="GO:0019843">
    <property type="term" value="F:rRNA binding"/>
    <property type="evidence" value="ECO:0007669"/>
    <property type="project" value="UniProtKB-UniRule"/>
</dbReference>
<proteinExistence type="inferred from homology"/>
<dbReference type="SUPFAM" id="SSF52166">
    <property type="entry name" value="Ribosomal protein L4"/>
    <property type="match status" value="1"/>
</dbReference>
<name>A0A363D5M5_9BACT</name>
<dbReference type="PANTHER" id="PTHR10746:SF6">
    <property type="entry name" value="LARGE RIBOSOMAL SUBUNIT PROTEIN UL4M"/>
    <property type="match status" value="1"/>
</dbReference>
<dbReference type="OrthoDB" id="9803201at2"/>
<dbReference type="EMBL" id="MUXE01000001">
    <property type="protein sequence ID" value="PUE66609.1"/>
    <property type="molecule type" value="Genomic_DNA"/>
</dbReference>
<dbReference type="Pfam" id="PF00573">
    <property type="entry name" value="Ribosomal_L4"/>
    <property type="match status" value="1"/>
</dbReference>
<dbReference type="PANTHER" id="PTHR10746">
    <property type="entry name" value="50S RIBOSOMAL PROTEIN L4"/>
    <property type="match status" value="1"/>
</dbReference>
<evidence type="ECO:0000256" key="4">
    <source>
        <dbReference type="ARBA" id="ARBA00035244"/>
    </source>
</evidence>
<dbReference type="Proteomes" id="UP000251135">
    <property type="component" value="Unassembled WGS sequence"/>
</dbReference>
<evidence type="ECO:0000256" key="5">
    <source>
        <dbReference type="HAMAP-Rule" id="MF_01328"/>
    </source>
</evidence>
<evidence type="ECO:0000256" key="3">
    <source>
        <dbReference type="ARBA" id="ARBA00023274"/>
    </source>
</evidence>
<dbReference type="InterPro" id="IPR013005">
    <property type="entry name" value="Ribosomal_uL4-like"/>
</dbReference>
<organism evidence="7 8">
    <name type="scientific">Arcobacter caeni</name>
    <dbReference type="NCBI Taxonomy" id="1912877"/>
    <lineage>
        <taxon>Bacteria</taxon>
        <taxon>Pseudomonadati</taxon>
        <taxon>Campylobacterota</taxon>
        <taxon>Epsilonproteobacteria</taxon>
        <taxon>Campylobacterales</taxon>
        <taxon>Arcobacteraceae</taxon>
        <taxon>Arcobacter</taxon>
    </lineage>
</organism>
<dbReference type="GO" id="GO:1990904">
    <property type="term" value="C:ribonucleoprotein complex"/>
    <property type="evidence" value="ECO:0007669"/>
    <property type="project" value="UniProtKB-KW"/>
</dbReference>
<dbReference type="GO" id="GO:0005840">
    <property type="term" value="C:ribosome"/>
    <property type="evidence" value="ECO:0007669"/>
    <property type="project" value="UniProtKB-KW"/>
</dbReference>
<comment type="subunit">
    <text evidence="5">Part of the 50S ribosomal subunit.</text>
</comment>
<dbReference type="Gene3D" id="3.40.1370.10">
    <property type="match status" value="1"/>
</dbReference>
<evidence type="ECO:0000313" key="7">
    <source>
        <dbReference type="EMBL" id="PUE66609.1"/>
    </source>
</evidence>
<keyword evidence="3 5" id="KW-0687">Ribonucleoprotein</keyword>
<keyword evidence="8" id="KW-1185">Reference proteome</keyword>
<comment type="function">
    <text evidence="5">Forms part of the polypeptide exit tunnel.</text>
</comment>
<reference evidence="7 8" key="1">
    <citation type="submission" date="2017-02" db="EMBL/GenBank/DDBJ databases">
        <title>Arcobacter caeni sp. nov, a new Arcobacter species isolated from reclaimed water.</title>
        <authorList>
            <person name="Figueras M.J."/>
            <person name="Perez-Cataluna A."/>
            <person name="Salas-Masso N."/>
        </authorList>
    </citation>
    <scope>NUCLEOTIDE SEQUENCE [LARGE SCALE GENOMIC DNA]</scope>
    <source>
        <strain evidence="7 8">RW17-10</strain>
    </source>
</reference>
<evidence type="ECO:0000256" key="2">
    <source>
        <dbReference type="ARBA" id="ARBA00022980"/>
    </source>
</evidence>
<dbReference type="InterPro" id="IPR002136">
    <property type="entry name" value="Ribosomal_uL4"/>
</dbReference>
<comment type="caution">
    <text evidence="7">The sequence shown here is derived from an EMBL/GenBank/DDBJ whole genome shotgun (WGS) entry which is preliminary data.</text>
</comment>
<keyword evidence="5" id="KW-0694">RNA-binding</keyword>
<keyword evidence="2 5" id="KW-0689">Ribosomal protein</keyword>
<sequence length="203" mass="22337">MSKAIVLNEKFESNGEVVLPASYEEINKHNLYLYVKSYLAALRSNTARAKTRAEVSGGGKKPKAQKGSGAARWGSKRSPLFVGGGQAFGPTKRNYNQKVNKKQKALALKYAINAQANNSTLFVVDSIKLVSGKTKEAVAVLSKINKRDTLIVCDSIDEKTYLAFRNIKNCYMVEKQEVNAYLIAAYHSVLIEKSVLDALTKEA</sequence>
<gene>
    <name evidence="5" type="primary">rplD</name>
    <name evidence="7" type="ORF">B0174_00730</name>
</gene>
<dbReference type="RefSeq" id="WP_108557718.1">
    <property type="nucleotide sequence ID" value="NZ_MUXE01000001.1"/>
</dbReference>
<evidence type="ECO:0000256" key="6">
    <source>
        <dbReference type="SAM" id="MobiDB-lite"/>
    </source>
</evidence>
<dbReference type="InterPro" id="IPR023574">
    <property type="entry name" value="Ribosomal_uL4_dom_sf"/>
</dbReference>
<accession>A0A363D5M5</accession>
<dbReference type="GO" id="GO:0003735">
    <property type="term" value="F:structural constituent of ribosome"/>
    <property type="evidence" value="ECO:0007669"/>
    <property type="project" value="InterPro"/>
</dbReference>